<dbReference type="PANTHER" id="PTHR47934">
    <property type="entry name" value="PENTATRICOPEPTIDE REPEAT-CONTAINING PROTEIN PET309, MITOCHONDRIAL"/>
    <property type="match status" value="1"/>
</dbReference>
<feature type="repeat" description="PPR" evidence="1">
    <location>
        <begin position="466"/>
        <end position="500"/>
    </location>
</feature>
<keyword evidence="3" id="KW-1185">Reference proteome</keyword>
<dbReference type="InterPro" id="IPR051114">
    <property type="entry name" value="Mito_RNA_Proc_CCM1"/>
</dbReference>
<proteinExistence type="predicted"/>
<organism evidence="2 3">
    <name type="scientific">Sanghuangporus baumii</name>
    <name type="common">Phellinus baumii</name>
    <dbReference type="NCBI Taxonomy" id="108892"/>
    <lineage>
        <taxon>Eukaryota</taxon>
        <taxon>Fungi</taxon>
        <taxon>Dikarya</taxon>
        <taxon>Basidiomycota</taxon>
        <taxon>Agaricomycotina</taxon>
        <taxon>Agaricomycetes</taxon>
        <taxon>Hymenochaetales</taxon>
        <taxon>Hymenochaetaceae</taxon>
        <taxon>Sanghuangporus</taxon>
    </lineage>
</organism>
<accession>A0A9Q5HTJ0</accession>
<dbReference type="Pfam" id="PF13812">
    <property type="entry name" value="PPR_3"/>
    <property type="match status" value="1"/>
</dbReference>
<feature type="repeat" description="PPR" evidence="1">
    <location>
        <begin position="501"/>
        <end position="535"/>
    </location>
</feature>
<dbReference type="Pfam" id="PF01535">
    <property type="entry name" value="PPR"/>
    <property type="match status" value="1"/>
</dbReference>
<reference evidence="2" key="1">
    <citation type="submission" date="2016-06" db="EMBL/GenBank/DDBJ databases">
        <title>Draft Genome sequence of the fungus Inonotus baumii.</title>
        <authorList>
            <person name="Zhu H."/>
            <person name="Lin W."/>
        </authorList>
    </citation>
    <scope>NUCLEOTIDE SEQUENCE</scope>
    <source>
        <strain evidence="2">821</strain>
    </source>
</reference>
<comment type="caution">
    <text evidence="2">The sequence shown here is derived from an EMBL/GenBank/DDBJ whole genome shotgun (WGS) entry which is preliminary data.</text>
</comment>
<gene>
    <name evidence="2" type="ORF">A7U60_g7325</name>
</gene>
<dbReference type="EMBL" id="LNZH02000208">
    <property type="protein sequence ID" value="OCB85674.1"/>
    <property type="molecule type" value="Genomic_DNA"/>
</dbReference>
<protein>
    <recommendedName>
        <fullName evidence="4">Pentacotripeptide-repeat region of PRORP domain-containing protein</fullName>
    </recommendedName>
</protein>
<name>A0A9Q5HTJ0_SANBA</name>
<dbReference type="PANTHER" id="PTHR47934:SF6">
    <property type="entry name" value="MITOCHONDRIAL GROUP I INTRON SPLICING FACTOR CCM1-RELATED"/>
    <property type="match status" value="1"/>
</dbReference>
<dbReference type="InterPro" id="IPR011990">
    <property type="entry name" value="TPR-like_helical_dom_sf"/>
</dbReference>
<dbReference type="Gene3D" id="1.25.40.10">
    <property type="entry name" value="Tetratricopeptide repeat domain"/>
    <property type="match status" value="4"/>
</dbReference>
<dbReference type="GO" id="GO:0007005">
    <property type="term" value="P:mitochondrion organization"/>
    <property type="evidence" value="ECO:0007669"/>
    <property type="project" value="TreeGrafter"/>
</dbReference>
<dbReference type="AlphaFoldDB" id="A0A9Q5HTJ0"/>
<dbReference type="Pfam" id="PF13041">
    <property type="entry name" value="PPR_2"/>
    <property type="match status" value="1"/>
</dbReference>
<dbReference type="PROSITE" id="PS51375">
    <property type="entry name" value="PPR"/>
    <property type="match status" value="3"/>
</dbReference>
<evidence type="ECO:0000313" key="2">
    <source>
        <dbReference type="EMBL" id="OCB85674.1"/>
    </source>
</evidence>
<dbReference type="Proteomes" id="UP000757232">
    <property type="component" value="Unassembled WGS sequence"/>
</dbReference>
<dbReference type="GO" id="GO:0005739">
    <property type="term" value="C:mitochondrion"/>
    <property type="evidence" value="ECO:0007669"/>
    <property type="project" value="TreeGrafter"/>
</dbReference>
<evidence type="ECO:0000313" key="3">
    <source>
        <dbReference type="Proteomes" id="UP000757232"/>
    </source>
</evidence>
<dbReference type="InterPro" id="IPR002885">
    <property type="entry name" value="PPR_rpt"/>
</dbReference>
<evidence type="ECO:0008006" key="4">
    <source>
        <dbReference type="Google" id="ProtNLM"/>
    </source>
</evidence>
<feature type="repeat" description="PPR" evidence="1">
    <location>
        <begin position="689"/>
        <end position="723"/>
    </location>
</feature>
<dbReference type="GO" id="GO:0006396">
    <property type="term" value="P:RNA processing"/>
    <property type="evidence" value="ECO:0007669"/>
    <property type="project" value="TreeGrafter"/>
</dbReference>
<dbReference type="NCBIfam" id="TIGR00756">
    <property type="entry name" value="PPR"/>
    <property type="match status" value="1"/>
</dbReference>
<dbReference type="OrthoDB" id="185373at2759"/>
<evidence type="ECO:0000256" key="1">
    <source>
        <dbReference type="PROSITE-ProRule" id="PRU00708"/>
    </source>
</evidence>
<sequence length="748" mass="84739">MRRALGKCVPSQLVLFDFLAPRLYTSSRTRSLTGSTSRPYLQVSESAARNISTTAKTRATATKSSILDAASNSEGDLSYHAAHLYKCALAGDILSVWSAYGQIHSEHRRLVLGPEHYGALSMMLVKKYDHILSTADKSDEELHAMEELAFACAGAGYVDGLRQMLVWRLVRSESDKVISAFERFEQTLLLDESGLEKVTTPPDADTVEDDENEELRLANPDISRLDIANIMAVTVAAYAAQERFQDAVQFILQHPTYRVTGDNMETLGEELKACGMYQGPRTALVPMTRYYIDAGGLALLVQRPEAFKAHLRNLVKERRVGHRLDKLRARFTAAFNGKHAWAAATESQQSPTRPIVVPEKIWAHLIHSYIVLRNEDSARALWADVIRWGRQPGTEMFNALLEGYRDVCHLPKLLHTWQVMEKQGIPFDARSYGAKLGALVLDREAGHYSLKLFDEFKATRPNEEDSLFVYNTVLNNLLLRFQRKRALALLDEMKKRGPQPDIVSYNTFIAHYAKLPDLQEIAKVVRELTEAGIEPDVFTFTSILSALLKTRISNGAERLLGIMDMMGVKQNVATYSAIIDSQVREGTKVGITAAWQVLQQMERMKDVEPNIVTYTSFLAGLHRSRELDKDLITSISSDVVQTMKKRGMRLKLGTYHILLKACLENPNPEALDFFMDYFNMMRRNGVPLWHDTWYIILDGLVRREEWDLATEMKNQMLDSGFQPMWGVAKRMRLIESWEARNRKGLGTL</sequence>
<dbReference type="GO" id="GO:0003729">
    <property type="term" value="F:mRNA binding"/>
    <property type="evidence" value="ECO:0007669"/>
    <property type="project" value="TreeGrafter"/>
</dbReference>